<dbReference type="PANTHER" id="PTHR11104">
    <property type="entry name" value="AMINOGLYCOSIDE N3-ACETYLTRANSFERASE"/>
    <property type="match status" value="1"/>
</dbReference>
<dbReference type="RefSeq" id="WP_042453646.1">
    <property type="nucleotide sequence ID" value="NZ_BBPN01000029.1"/>
</dbReference>
<dbReference type="AlphaFoldDB" id="A0A1H7F4I7"/>
<gene>
    <name evidence="5" type="ORF">SAMN05414137_10190</name>
</gene>
<dbReference type="EMBL" id="FOAZ01000001">
    <property type="protein sequence ID" value="SEK21066.1"/>
    <property type="molecule type" value="Genomic_DNA"/>
</dbReference>
<organism evidence="5 6">
    <name type="scientific">Streptacidiphilus jiangxiensis</name>
    <dbReference type="NCBI Taxonomy" id="235985"/>
    <lineage>
        <taxon>Bacteria</taxon>
        <taxon>Bacillati</taxon>
        <taxon>Actinomycetota</taxon>
        <taxon>Actinomycetes</taxon>
        <taxon>Kitasatosporales</taxon>
        <taxon>Streptomycetaceae</taxon>
        <taxon>Streptacidiphilus</taxon>
    </lineage>
</organism>
<evidence type="ECO:0000313" key="6">
    <source>
        <dbReference type="Proteomes" id="UP000183015"/>
    </source>
</evidence>
<dbReference type="EC" id="2.3.1.-" evidence="4"/>
<accession>A0A1H7F4I7</accession>
<comment type="catalytic activity">
    <reaction evidence="4">
        <text>a 2-deoxystreptamine antibiotic + acetyl-CoA = an N(3)-acetyl-2-deoxystreptamine antibiotic + CoA + H(+)</text>
        <dbReference type="Rhea" id="RHEA:12665"/>
        <dbReference type="ChEBI" id="CHEBI:15378"/>
        <dbReference type="ChEBI" id="CHEBI:57287"/>
        <dbReference type="ChEBI" id="CHEBI:57288"/>
        <dbReference type="ChEBI" id="CHEBI:57921"/>
        <dbReference type="ChEBI" id="CHEBI:77452"/>
        <dbReference type="EC" id="2.3.1.81"/>
    </reaction>
</comment>
<dbReference type="OrthoDB" id="7330654at2"/>
<dbReference type="SUPFAM" id="SSF110710">
    <property type="entry name" value="TTHA0583/YokD-like"/>
    <property type="match status" value="1"/>
</dbReference>
<evidence type="ECO:0000313" key="5">
    <source>
        <dbReference type="EMBL" id="SEK21066.1"/>
    </source>
</evidence>
<dbReference type="PANTHER" id="PTHR11104:SF0">
    <property type="entry name" value="SPBETA PROPHAGE-DERIVED AMINOGLYCOSIDE N(3')-ACETYLTRANSFERASE-LIKE PROTEIN YOKD"/>
    <property type="match status" value="1"/>
</dbReference>
<dbReference type="eggNOG" id="COG2746">
    <property type="taxonomic scope" value="Bacteria"/>
</dbReference>
<dbReference type="STRING" id="235985.SAMN05414137_10190"/>
<dbReference type="InterPro" id="IPR028345">
    <property type="entry name" value="Antibiotic_NAT-like"/>
</dbReference>
<keyword evidence="4" id="KW-0046">Antibiotic resistance</keyword>
<name>A0A1H7F4I7_STRJI</name>
<evidence type="ECO:0000256" key="1">
    <source>
        <dbReference type="ARBA" id="ARBA00006383"/>
    </source>
</evidence>
<dbReference type="Proteomes" id="UP000183015">
    <property type="component" value="Unassembled WGS sequence"/>
</dbReference>
<evidence type="ECO:0000256" key="3">
    <source>
        <dbReference type="ARBA" id="ARBA00023315"/>
    </source>
</evidence>
<dbReference type="Pfam" id="PF02522">
    <property type="entry name" value="Antibiotic_NAT"/>
    <property type="match status" value="1"/>
</dbReference>
<keyword evidence="6" id="KW-1185">Reference proteome</keyword>
<dbReference type="InterPro" id="IPR003679">
    <property type="entry name" value="Amioglycoside_AcTrfase"/>
</dbReference>
<comment type="similarity">
    <text evidence="1 4">Belongs to the antibiotic N-acetyltransferase family.</text>
</comment>
<evidence type="ECO:0000256" key="2">
    <source>
        <dbReference type="ARBA" id="ARBA00022679"/>
    </source>
</evidence>
<protein>
    <recommendedName>
        <fullName evidence="4">Aminoglycoside N(3)-acetyltransferase</fullName>
        <ecNumber evidence="4">2.3.1.-</ecNumber>
    </recommendedName>
</protein>
<reference evidence="6" key="1">
    <citation type="submission" date="2016-10" db="EMBL/GenBank/DDBJ databases">
        <authorList>
            <person name="Varghese N."/>
        </authorList>
    </citation>
    <scope>NUCLEOTIDE SEQUENCE [LARGE SCALE GENOMIC DNA]</scope>
    <source>
        <strain evidence="6">DSM 45096 / BCRC 16803 / CGMCC 4.1857 / CIP 109030 / JCM 12277 / KCTC 19219 / NBRC 100920 / 33214</strain>
    </source>
</reference>
<dbReference type="GO" id="GO:0046353">
    <property type="term" value="F:aminoglycoside 3-N-acetyltransferase activity"/>
    <property type="evidence" value="ECO:0007669"/>
    <property type="project" value="UniProtKB-EC"/>
</dbReference>
<keyword evidence="2 4" id="KW-0808">Transferase</keyword>
<proteinExistence type="inferred from homology"/>
<dbReference type="GO" id="GO:0046677">
    <property type="term" value="P:response to antibiotic"/>
    <property type="evidence" value="ECO:0007669"/>
    <property type="project" value="UniProtKB-KW"/>
</dbReference>
<sequence>MGEWTQEDLQLGLKRLGVQPGGVLFVQASLRRVGPVADGAAAVLAALRLAVGEAGTLVAYTATPENSLTSPVHRRVTAGLSVAALADFHDAMPPFDPARSPCSPSMGRLSEELRQAPGALRSTHPQTSFAALGPLAAEITWEHPLEQHLGPDSPLGRLYGLGAHALLLGTGPSTFTPFHLLDYQREDHPRKRYSAKVLGPDGRPAWRHFTGLDFDDSHFGELGRRVEPLVRVRYGRVGSAPAALVSLRAAVDAAAALSAPVAPAVRD</sequence>
<keyword evidence="3 4" id="KW-0012">Acyltransferase</keyword>
<evidence type="ECO:0000256" key="4">
    <source>
        <dbReference type="RuleBase" id="RU365031"/>
    </source>
</evidence>